<name>A0A1F5KEF4_9BACT</name>
<comment type="catalytic activity">
    <reaction evidence="6 7">
        <text>tRNA(His) + L-histidine + ATP = L-histidyl-tRNA(His) + AMP + diphosphate + H(+)</text>
        <dbReference type="Rhea" id="RHEA:17313"/>
        <dbReference type="Rhea" id="RHEA-COMP:9665"/>
        <dbReference type="Rhea" id="RHEA-COMP:9689"/>
        <dbReference type="ChEBI" id="CHEBI:15378"/>
        <dbReference type="ChEBI" id="CHEBI:30616"/>
        <dbReference type="ChEBI" id="CHEBI:33019"/>
        <dbReference type="ChEBI" id="CHEBI:57595"/>
        <dbReference type="ChEBI" id="CHEBI:78442"/>
        <dbReference type="ChEBI" id="CHEBI:78527"/>
        <dbReference type="ChEBI" id="CHEBI:456215"/>
        <dbReference type="EC" id="6.1.1.21"/>
    </reaction>
</comment>
<feature type="domain" description="Aminoacyl-transfer RNA synthetases class-II family profile" evidence="9">
    <location>
        <begin position="29"/>
        <end position="321"/>
    </location>
</feature>
<dbReference type="HAMAP" id="MF_00127">
    <property type="entry name" value="His_tRNA_synth"/>
    <property type="match status" value="1"/>
</dbReference>
<feature type="binding site" evidence="8">
    <location>
        <position position="108"/>
    </location>
    <ligand>
        <name>L-histidine</name>
        <dbReference type="ChEBI" id="CHEBI:57595"/>
    </ligand>
</feature>
<dbReference type="GO" id="GO:0005737">
    <property type="term" value="C:cytoplasm"/>
    <property type="evidence" value="ECO:0007669"/>
    <property type="project" value="UniProtKB-SubCell"/>
</dbReference>
<dbReference type="InterPro" id="IPR015807">
    <property type="entry name" value="His-tRNA-ligase"/>
</dbReference>
<dbReference type="SUPFAM" id="SSF52954">
    <property type="entry name" value="Class II aaRS ABD-related"/>
    <property type="match status" value="1"/>
</dbReference>
<sequence>MAIKVQTPKGFRDFLPEQANAREFVVGKIKETFKLFGFEPLETPALEFAQTLKGKYGEEEKLIYEFTTKGGDQVALRYDQTVPLARVIAQYPELPKPFKRYQIQSVWRGENPQKGRFREFLQCDIDTVGSSSPLSDAEVIAAALAVAKNLGFKNSIMEINDRSVFDGLDTKFISTIDKLKKIGPGGVIKELMERGKTVEEATLILDSIRVKEPTQTLSQVFSYLEILGFEKNKDFKYEPSLARGLDYYTGTIFELVSPEYSGLSLGGGGRYDKLIGQYSGIDTPAVGFSFGFDRLIEAMAQLNLLPENSSFAKVLVTVFSPELLEKSIEVYSRLRSNNIPTEIWLDPDSKLDKQLKYADQKKIPYAIIIGSDEAKQKKITLKDLSKKTQKILTLDETIEKLSS</sequence>
<dbReference type="PROSITE" id="PS50862">
    <property type="entry name" value="AA_TRNA_LIGASE_II"/>
    <property type="match status" value="1"/>
</dbReference>
<dbReference type="CDD" id="cd00773">
    <property type="entry name" value="HisRS-like_core"/>
    <property type="match status" value="1"/>
</dbReference>
<evidence type="ECO:0000313" key="11">
    <source>
        <dbReference type="Proteomes" id="UP000176527"/>
    </source>
</evidence>
<dbReference type="EC" id="6.1.1.21" evidence="7"/>
<keyword evidence="5 7" id="KW-0030">Aminoacyl-tRNA synthetase</keyword>
<dbReference type="Pfam" id="PF13393">
    <property type="entry name" value="tRNA-synt_His"/>
    <property type="match status" value="2"/>
</dbReference>
<feature type="binding site" evidence="8">
    <location>
        <begin position="247"/>
        <end position="248"/>
    </location>
    <ligand>
        <name>L-histidine</name>
        <dbReference type="ChEBI" id="CHEBI:57595"/>
    </ligand>
</feature>
<keyword evidence="4 7" id="KW-0648">Protein biosynthesis</keyword>
<dbReference type="EMBL" id="MFDE01000002">
    <property type="protein sequence ID" value="OGE39317.1"/>
    <property type="molecule type" value="Genomic_DNA"/>
</dbReference>
<dbReference type="InterPro" id="IPR004154">
    <property type="entry name" value="Anticodon-bd"/>
</dbReference>
<dbReference type="Proteomes" id="UP000176527">
    <property type="component" value="Unassembled WGS sequence"/>
</dbReference>
<dbReference type="AlphaFoldDB" id="A0A1F5KEF4"/>
<organism evidence="10 11">
    <name type="scientific">Candidatus Daviesbacteria bacterium RIFCSPHIGHO2_12_FULL_37_11</name>
    <dbReference type="NCBI Taxonomy" id="1797777"/>
    <lineage>
        <taxon>Bacteria</taxon>
        <taxon>Candidatus Daviesiibacteriota</taxon>
    </lineage>
</organism>
<evidence type="ECO:0000256" key="8">
    <source>
        <dbReference type="PIRSR" id="PIRSR001549-1"/>
    </source>
</evidence>
<evidence type="ECO:0000256" key="3">
    <source>
        <dbReference type="ARBA" id="ARBA00022840"/>
    </source>
</evidence>
<accession>A0A1F5KEF4</accession>
<reference evidence="10 11" key="1">
    <citation type="journal article" date="2016" name="Nat. Commun.">
        <title>Thousands of microbial genomes shed light on interconnected biogeochemical processes in an aquifer system.</title>
        <authorList>
            <person name="Anantharaman K."/>
            <person name="Brown C.T."/>
            <person name="Hug L.A."/>
            <person name="Sharon I."/>
            <person name="Castelle C.J."/>
            <person name="Probst A.J."/>
            <person name="Thomas B.C."/>
            <person name="Singh A."/>
            <person name="Wilkins M.J."/>
            <person name="Karaoz U."/>
            <person name="Brodie E.L."/>
            <person name="Williams K.H."/>
            <person name="Hubbard S.S."/>
            <person name="Banfield J.F."/>
        </authorList>
    </citation>
    <scope>NUCLEOTIDE SEQUENCE [LARGE SCALE GENOMIC DNA]</scope>
</reference>
<dbReference type="InterPro" id="IPR041715">
    <property type="entry name" value="HisRS-like_core"/>
</dbReference>
<comment type="subcellular location">
    <subcellularLocation>
        <location evidence="7">Cytoplasm</location>
    </subcellularLocation>
</comment>
<dbReference type="Gene3D" id="3.30.930.10">
    <property type="entry name" value="Bira Bifunctional Protein, Domain 2"/>
    <property type="match status" value="1"/>
</dbReference>
<evidence type="ECO:0000256" key="6">
    <source>
        <dbReference type="ARBA" id="ARBA00047639"/>
    </source>
</evidence>
<dbReference type="InterPro" id="IPR004516">
    <property type="entry name" value="HisRS/HisZ"/>
</dbReference>
<evidence type="ECO:0000259" key="9">
    <source>
        <dbReference type="PROSITE" id="PS50862"/>
    </source>
</evidence>
<dbReference type="InterPro" id="IPR006195">
    <property type="entry name" value="aa-tRNA-synth_II"/>
</dbReference>
<keyword evidence="7 10" id="KW-0436">Ligase</keyword>
<evidence type="ECO:0000256" key="4">
    <source>
        <dbReference type="ARBA" id="ARBA00022917"/>
    </source>
</evidence>
<comment type="similarity">
    <text evidence="1 7">Belongs to the class-II aminoacyl-tRNA synthetase family.</text>
</comment>
<comment type="caution">
    <text evidence="10">The sequence shown here is derived from an EMBL/GenBank/DDBJ whole genome shotgun (WGS) entry which is preliminary data.</text>
</comment>
<dbReference type="PANTHER" id="PTHR11476">
    <property type="entry name" value="HISTIDYL-TRNA SYNTHETASE"/>
    <property type="match status" value="1"/>
</dbReference>
<feature type="binding site" evidence="8">
    <location>
        <begin position="79"/>
        <end position="81"/>
    </location>
    <ligand>
        <name>L-histidine</name>
        <dbReference type="ChEBI" id="CHEBI:57595"/>
    </ligand>
</feature>
<dbReference type="InterPro" id="IPR045864">
    <property type="entry name" value="aa-tRNA-synth_II/BPL/LPL"/>
</dbReference>
<evidence type="ECO:0000256" key="1">
    <source>
        <dbReference type="ARBA" id="ARBA00008226"/>
    </source>
</evidence>
<feature type="binding site" evidence="8">
    <location>
        <position position="122"/>
    </location>
    <ligand>
        <name>L-histidine</name>
        <dbReference type="ChEBI" id="CHEBI:57595"/>
    </ligand>
</feature>
<dbReference type="InterPro" id="IPR036621">
    <property type="entry name" value="Anticodon-bd_dom_sf"/>
</dbReference>
<dbReference type="GO" id="GO:0005524">
    <property type="term" value="F:ATP binding"/>
    <property type="evidence" value="ECO:0007669"/>
    <property type="project" value="UniProtKB-UniRule"/>
</dbReference>
<proteinExistence type="inferred from homology"/>
<evidence type="ECO:0000256" key="5">
    <source>
        <dbReference type="ARBA" id="ARBA00023146"/>
    </source>
</evidence>
<evidence type="ECO:0000313" key="10">
    <source>
        <dbReference type="EMBL" id="OGE39317.1"/>
    </source>
</evidence>
<dbReference type="PIRSF" id="PIRSF001549">
    <property type="entry name" value="His-tRNA_synth"/>
    <property type="match status" value="1"/>
</dbReference>
<gene>
    <name evidence="7" type="primary">hisS</name>
    <name evidence="10" type="ORF">A3F00_02560</name>
</gene>
<evidence type="ECO:0000256" key="2">
    <source>
        <dbReference type="ARBA" id="ARBA00022741"/>
    </source>
</evidence>
<keyword evidence="2 7" id="KW-0547">Nucleotide-binding</keyword>
<dbReference type="GO" id="GO:0006427">
    <property type="term" value="P:histidyl-tRNA aminoacylation"/>
    <property type="evidence" value="ECO:0007669"/>
    <property type="project" value="UniProtKB-UniRule"/>
</dbReference>
<dbReference type="PANTHER" id="PTHR11476:SF7">
    <property type="entry name" value="HISTIDINE--TRNA LIGASE"/>
    <property type="match status" value="1"/>
</dbReference>
<dbReference type="SUPFAM" id="SSF55681">
    <property type="entry name" value="Class II aaRS and biotin synthetases"/>
    <property type="match status" value="1"/>
</dbReference>
<dbReference type="Pfam" id="PF03129">
    <property type="entry name" value="HGTP_anticodon"/>
    <property type="match status" value="1"/>
</dbReference>
<protein>
    <recommendedName>
        <fullName evidence="7">Histidine--tRNA ligase</fullName>
        <ecNumber evidence="7">6.1.1.21</ecNumber>
    </recommendedName>
    <alternativeName>
        <fullName evidence="7">Histidyl-tRNA synthetase</fullName>
        <shortName evidence="7">HisRS</shortName>
    </alternativeName>
</protein>
<keyword evidence="7" id="KW-0963">Cytoplasm</keyword>
<dbReference type="Gene3D" id="3.40.50.800">
    <property type="entry name" value="Anticodon-binding domain"/>
    <property type="match status" value="1"/>
</dbReference>
<feature type="binding site" evidence="8">
    <location>
        <position position="243"/>
    </location>
    <ligand>
        <name>L-histidine</name>
        <dbReference type="ChEBI" id="CHEBI:57595"/>
    </ligand>
</feature>
<evidence type="ECO:0000256" key="7">
    <source>
        <dbReference type="HAMAP-Rule" id="MF_00127"/>
    </source>
</evidence>
<keyword evidence="3 7" id="KW-0067">ATP-binding</keyword>
<dbReference type="NCBIfam" id="TIGR00442">
    <property type="entry name" value="hisS"/>
    <property type="match status" value="1"/>
</dbReference>
<comment type="subunit">
    <text evidence="7">Homodimer.</text>
</comment>
<feature type="binding site" evidence="8">
    <location>
        <position position="126"/>
    </location>
    <ligand>
        <name>L-histidine</name>
        <dbReference type="ChEBI" id="CHEBI:57595"/>
    </ligand>
</feature>
<dbReference type="GO" id="GO:0004821">
    <property type="term" value="F:histidine-tRNA ligase activity"/>
    <property type="evidence" value="ECO:0007669"/>
    <property type="project" value="UniProtKB-UniRule"/>
</dbReference>